<reference evidence="3 4" key="1">
    <citation type="submission" date="2017-08" db="EMBL/GenBank/DDBJ databases">
        <title>Infants hospitalized years apart are colonized by the same room-sourced microbial strains.</title>
        <authorList>
            <person name="Brooks B."/>
            <person name="Olm M.R."/>
            <person name="Firek B.A."/>
            <person name="Baker R."/>
            <person name="Thomas B.C."/>
            <person name="Morowitz M.J."/>
            <person name="Banfield J.F."/>
        </authorList>
    </citation>
    <scope>NUCLEOTIDE SEQUENCE [LARGE SCALE GENOMIC DNA]</scope>
    <source>
        <strain evidence="3">S2_005_003_R2_43</strain>
    </source>
</reference>
<evidence type="ECO:0000256" key="2">
    <source>
        <dbReference type="SAM" id="SignalP"/>
    </source>
</evidence>
<feature type="signal peptide" evidence="2">
    <location>
        <begin position="1"/>
        <end position="24"/>
    </location>
</feature>
<dbReference type="InterPro" id="IPR025738">
    <property type="entry name" value="BatD"/>
</dbReference>
<comment type="caution">
    <text evidence="3">The sequence shown here is derived from an EMBL/GenBank/DDBJ whole genome shotgun (WGS) entry which is preliminary data.</text>
</comment>
<feature type="transmembrane region" description="Helical" evidence="1">
    <location>
        <begin position="297"/>
        <end position="318"/>
    </location>
</feature>
<evidence type="ECO:0000313" key="4">
    <source>
        <dbReference type="Proteomes" id="UP000249577"/>
    </source>
</evidence>
<keyword evidence="1" id="KW-0812">Transmembrane</keyword>
<organism evidence="3 4">
    <name type="scientific">Ancylobacter novellus</name>
    <name type="common">Thiobacillus novellus</name>
    <dbReference type="NCBI Taxonomy" id="921"/>
    <lineage>
        <taxon>Bacteria</taxon>
        <taxon>Pseudomonadati</taxon>
        <taxon>Pseudomonadota</taxon>
        <taxon>Alphaproteobacteria</taxon>
        <taxon>Hyphomicrobiales</taxon>
        <taxon>Xanthobacteraceae</taxon>
        <taxon>Ancylobacter</taxon>
    </lineage>
</organism>
<dbReference type="Proteomes" id="UP000249577">
    <property type="component" value="Unassembled WGS sequence"/>
</dbReference>
<dbReference type="AlphaFoldDB" id="A0A2W5MCA5"/>
<name>A0A2W5MCA5_ANCNO</name>
<evidence type="ECO:0000256" key="1">
    <source>
        <dbReference type="SAM" id="Phobius"/>
    </source>
</evidence>
<evidence type="ECO:0008006" key="5">
    <source>
        <dbReference type="Google" id="ProtNLM"/>
    </source>
</evidence>
<gene>
    <name evidence="3" type="ORF">DI565_11610</name>
</gene>
<proteinExistence type="predicted"/>
<protein>
    <recommendedName>
        <fullName evidence="5">Protein BatD</fullName>
    </recommendedName>
</protein>
<accession>A0A2W5MCA5</accession>
<dbReference type="EMBL" id="QFPN01000005">
    <property type="protein sequence ID" value="PZQ15063.1"/>
    <property type="molecule type" value="Genomic_DNA"/>
</dbReference>
<dbReference type="PANTHER" id="PTHR40940:SF1">
    <property type="entry name" value="PROTEIN BATD"/>
    <property type="match status" value="1"/>
</dbReference>
<evidence type="ECO:0000313" key="3">
    <source>
        <dbReference type="EMBL" id="PZQ15063.1"/>
    </source>
</evidence>
<keyword evidence="1" id="KW-1133">Transmembrane helix</keyword>
<feature type="chain" id="PRO_5015930545" description="Protein BatD" evidence="2">
    <location>
        <begin position="25"/>
        <end position="425"/>
    </location>
</feature>
<keyword evidence="2" id="KW-0732">Signal</keyword>
<sequence length="425" mass="46256">MIRRSIVLAAACAIIATFSGAARAGERSIFDDVKLEAIPETNGVDPYPNEMVLLRIRGVYRPLINIAHLVQPSLVNFGWTNLMRDRGFTAEVDGFRAEGFERVIAIFPEKSGPLEIGSFVHKLSVVDGDGQRALEVRSQPIVLNVAEWRGPGGPKDPTQWWLPSGEVRITDDWSGDPNHVPRGETVRRTVTIEAHGVMAEQMPPAPVMRSPGILSFRGPVDHDMRATPEGPVARAVYRWDMRPATVQPAIVEAIEIPWFDTRAREMRKAVIPAQRMAWAAAGAPARDAARSDEPSTWLIGLAGALAFLGGLALLLTGAGGRPKLQPRAFYAMRVAAWRGDAASFRAAVTDLARAEREAARLWSAAPEVRAGLAELDRHLFDATAAPRPSLRRLARVISAARARACVALRPARSGLEPLDGPTKRA</sequence>
<keyword evidence="1" id="KW-0472">Membrane</keyword>
<dbReference type="PANTHER" id="PTHR40940">
    <property type="entry name" value="PROTEIN BATD-RELATED"/>
    <property type="match status" value="1"/>
</dbReference>